<dbReference type="Pfam" id="PF13742">
    <property type="entry name" value="tRNA_anti_2"/>
    <property type="match status" value="1"/>
</dbReference>
<evidence type="ECO:0000256" key="2">
    <source>
        <dbReference type="ARBA" id="ARBA00022722"/>
    </source>
</evidence>
<keyword evidence="1 5" id="KW-0963">Cytoplasm</keyword>
<keyword evidence="10" id="KW-1185">Reference proteome</keyword>
<feature type="domain" description="OB-fold nucleic acid binding" evidence="8">
    <location>
        <begin position="7"/>
        <end position="102"/>
    </location>
</feature>
<dbReference type="PANTHER" id="PTHR30008:SF0">
    <property type="entry name" value="EXODEOXYRIBONUCLEASE 7 LARGE SUBUNIT"/>
    <property type="match status" value="1"/>
</dbReference>
<dbReference type="InterPro" id="IPR020579">
    <property type="entry name" value="Exonuc_VII_lsu_C"/>
</dbReference>
<proteinExistence type="inferred from homology"/>
<evidence type="ECO:0000259" key="8">
    <source>
        <dbReference type="Pfam" id="PF13742"/>
    </source>
</evidence>
<comment type="similarity">
    <text evidence="5 6">Belongs to the XseA family.</text>
</comment>
<dbReference type="NCBIfam" id="TIGR00237">
    <property type="entry name" value="xseA"/>
    <property type="match status" value="1"/>
</dbReference>
<evidence type="ECO:0000256" key="5">
    <source>
        <dbReference type="HAMAP-Rule" id="MF_00378"/>
    </source>
</evidence>
<comment type="caution">
    <text evidence="9">The sequence shown here is derived from an EMBL/GenBank/DDBJ whole genome shotgun (WGS) entry which is preliminary data.</text>
</comment>
<evidence type="ECO:0000256" key="6">
    <source>
        <dbReference type="RuleBase" id="RU004355"/>
    </source>
</evidence>
<accession>A0ABX0IY01</accession>
<dbReference type="GO" id="GO:0008855">
    <property type="term" value="F:exodeoxyribonuclease VII activity"/>
    <property type="evidence" value="ECO:0007669"/>
    <property type="project" value="UniProtKB-EC"/>
</dbReference>
<reference evidence="9" key="1">
    <citation type="submission" date="2020-03" db="EMBL/GenBank/DDBJ databases">
        <title>Draft sequencing of Paenibacilllus sp. S3N08.</title>
        <authorList>
            <person name="Kim D.-U."/>
        </authorList>
    </citation>
    <scope>NUCLEOTIDE SEQUENCE</scope>
    <source>
        <strain evidence="9">S3N08</strain>
    </source>
</reference>
<dbReference type="CDD" id="cd04489">
    <property type="entry name" value="ExoVII_LU_OBF"/>
    <property type="match status" value="1"/>
</dbReference>
<name>A0ABX0IY01_9BACL</name>
<comment type="subcellular location">
    <subcellularLocation>
        <location evidence="5 6">Cytoplasm</location>
    </subcellularLocation>
</comment>
<evidence type="ECO:0000256" key="4">
    <source>
        <dbReference type="ARBA" id="ARBA00022839"/>
    </source>
</evidence>
<comment type="function">
    <text evidence="5">Bidirectionally degrades single-stranded DNA into large acid-insoluble oligonucleotides, which are then degraded further into small acid-soluble oligonucleotides.</text>
</comment>
<dbReference type="HAMAP" id="MF_00378">
    <property type="entry name" value="Exonuc_7_L"/>
    <property type="match status" value="1"/>
</dbReference>
<evidence type="ECO:0000256" key="3">
    <source>
        <dbReference type="ARBA" id="ARBA00022801"/>
    </source>
</evidence>
<sequence length="458" mass="52076">MREKKVLSIKELNRYIKMRLESDNTLQDVWVRGEISNFTHHSSGHMYFTLKDADSRLKSIMFSSNNQRIGFIPKEGTKVLACGNISVYERDGQYQFYVTQMQPDGIGSLYLAFEQLKKKLADEGLFAAERKKPLPRFPKAIGIITSPTGAAVRDIVITLQRRYPNVPILLYPVLVQGNQAAPAIVRAIEAMNARKDVDVLIIGRGGGSLEELWAFNEEVVARSIFASAIPIISAVGHETDFTIADFVADLRAATPTAAAELAVPHQLELKQQLAYINQRLYSGLSNQLERNRERLRRARRSPVFLNPRRQLLIQRVERLDRTTEQLGYKMRRRLAKLQESHLKLGKSLSKFNPKEQVVYAKRRLSSTVRQLQQAMHTARNQKRQGLVAVIRQLDALSPLKVMQRGYSLVYDENEQQLIKSIQQVQIGDVLKLRLSDGNVDCHVWSMEEKQNGKTGNDA</sequence>
<evidence type="ECO:0000256" key="1">
    <source>
        <dbReference type="ARBA" id="ARBA00022490"/>
    </source>
</evidence>
<feature type="domain" description="Exonuclease VII large subunit C-terminal" evidence="7">
    <location>
        <begin position="125"/>
        <end position="441"/>
    </location>
</feature>
<dbReference type="Proteomes" id="UP001165962">
    <property type="component" value="Unassembled WGS sequence"/>
</dbReference>
<dbReference type="InterPro" id="IPR003753">
    <property type="entry name" value="Exonuc_VII_L"/>
</dbReference>
<dbReference type="EC" id="3.1.11.6" evidence="5"/>
<dbReference type="Pfam" id="PF02601">
    <property type="entry name" value="Exonuc_VII_L"/>
    <property type="match status" value="1"/>
</dbReference>
<keyword evidence="3 5" id="KW-0378">Hydrolase</keyword>
<gene>
    <name evidence="5" type="primary">xseA</name>
    <name evidence="9" type="ORF">G9U52_03155</name>
</gene>
<keyword evidence="2 5" id="KW-0540">Nuclease</keyword>
<comment type="catalytic activity">
    <reaction evidence="5 6">
        <text>Exonucleolytic cleavage in either 5'- to 3'- or 3'- to 5'-direction to yield nucleoside 5'-phosphates.</text>
        <dbReference type="EC" id="3.1.11.6"/>
    </reaction>
</comment>
<dbReference type="PANTHER" id="PTHR30008">
    <property type="entry name" value="EXODEOXYRIBONUCLEASE 7 LARGE SUBUNIT"/>
    <property type="match status" value="1"/>
</dbReference>
<evidence type="ECO:0000313" key="9">
    <source>
        <dbReference type="EMBL" id="NHN28829.1"/>
    </source>
</evidence>
<organism evidence="9 10">
    <name type="scientific">Paenibacillus agricola</name>
    <dbReference type="NCBI Taxonomy" id="2716264"/>
    <lineage>
        <taxon>Bacteria</taxon>
        <taxon>Bacillati</taxon>
        <taxon>Bacillota</taxon>
        <taxon>Bacilli</taxon>
        <taxon>Bacillales</taxon>
        <taxon>Paenibacillaceae</taxon>
        <taxon>Paenibacillus</taxon>
    </lineage>
</organism>
<evidence type="ECO:0000313" key="10">
    <source>
        <dbReference type="Proteomes" id="UP001165962"/>
    </source>
</evidence>
<dbReference type="RefSeq" id="WP_166145997.1">
    <property type="nucleotide sequence ID" value="NZ_JAAOIW010000001.1"/>
</dbReference>
<dbReference type="EMBL" id="JAAOIW010000001">
    <property type="protein sequence ID" value="NHN28829.1"/>
    <property type="molecule type" value="Genomic_DNA"/>
</dbReference>
<comment type="subunit">
    <text evidence="5">Heterooligomer composed of large and small subunits.</text>
</comment>
<keyword evidence="4 5" id="KW-0269">Exonuclease</keyword>
<dbReference type="InterPro" id="IPR025824">
    <property type="entry name" value="OB-fold_nuc-bd_dom"/>
</dbReference>
<evidence type="ECO:0000259" key="7">
    <source>
        <dbReference type="Pfam" id="PF02601"/>
    </source>
</evidence>
<protein>
    <recommendedName>
        <fullName evidence="5">Exodeoxyribonuclease 7 large subunit</fullName>
        <ecNumber evidence="5">3.1.11.6</ecNumber>
    </recommendedName>
    <alternativeName>
        <fullName evidence="5">Exodeoxyribonuclease VII large subunit</fullName>
        <shortName evidence="5">Exonuclease VII large subunit</shortName>
    </alternativeName>
</protein>